<feature type="compositionally biased region" description="Basic and acidic residues" evidence="1">
    <location>
        <begin position="942"/>
        <end position="953"/>
    </location>
</feature>
<reference evidence="2 3" key="1">
    <citation type="submission" date="2016-06" db="EMBL/GenBank/DDBJ databases">
        <title>Evolution of pathogenesis and genome organization in the Tremellales.</title>
        <authorList>
            <person name="Cuomo C."/>
            <person name="Litvintseva A."/>
            <person name="Heitman J."/>
            <person name="Chen Y."/>
            <person name="Sun S."/>
            <person name="Springer D."/>
            <person name="Dromer F."/>
            <person name="Young S."/>
            <person name="Zeng Q."/>
            <person name="Chapman S."/>
            <person name="Gujja S."/>
            <person name="Saif S."/>
            <person name="Birren B."/>
        </authorList>
    </citation>
    <scope>NUCLEOTIDE SEQUENCE [LARGE SCALE GENOMIC DNA]</scope>
    <source>
        <strain evidence="2 3">ATCC 28783</strain>
    </source>
</reference>
<feature type="compositionally biased region" description="Basic and acidic residues" evidence="1">
    <location>
        <begin position="845"/>
        <end position="863"/>
    </location>
</feature>
<feature type="compositionally biased region" description="Basic and acidic residues" evidence="1">
    <location>
        <begin position="439"/>
        <end position="448"/>
    </location>
</feature>
<organism evidence="2 3">
    <name type="scientific">Tremella mesenterica</name>
    <name type="common">Jelly fungus</name>
    <dbReference type="NCBI Taxonomy" id="5217"/>
    <lineage>
        <taxon>Eukaryota</taxon>
        <taxon>Fungi</taxon>
        <taxon>Dikarya</taxon>
        <taxon>Basidiomycota</taxon>
        <taxon>Agaricomycotina</taxon>
        <taxon>Tremellomycetes</taxon>
        <taxon>Tremellales</taxon>
        <taxon>Tremellaceae</taxon>
        <taxon>Tremella</taxon>
    </lineage>
</organism>
<dbReference type="PANTHER" id="PTHR31962">
    <property type="entry name" value="SPHINGOLIPID LONG CHAIN BASE-RESPONSIVE PROTEIN PIL1"/>
    <property type="match status" value="1"/>
</dbReference>
<feature type="compositionally biased region" description="Polar residues" evidence="1">
    <location>
        <begin position="575"/>
        <end position="618"/>
    </location>
</feature>
<dbReference type="InterPro" id="IPR027267">
    <property type="entry name" value="AH/BAR_dom_sf"/>
</dbReference>
<dbReference type="EMBL" id="SDIL01000014">
    <property type="protein sequence ID" value="RXK40805.1"/>
    <property type="molecule type" value="Genomic_DNA"/>
</dbReference>
<feature type="compositionally biased region" description="Polar residues" evidence="1">
    <location>
        <begin position="491"/>
        <end position="503"/>
    </location>
</feature>
<feature type="compositionally biased region" description="Polar residues" evidence="1">
    <location>
        <begin position="867"/>
        <end position="881"/>
    </location>
</feature>
<dbReference type="GO" id="GO:0008289">
    <property type="term" value="F:lipid binding"/>
    <property type="evidence" value="ECO:0007669"/>
    <property type="project" value="TreeGrafter"/>
</dbReference>
<name>A0A4Q1BS35_TREME</name>
<feature type="compositionally biased region" description="Polar residues" evidence="1">
    <location>
        <begin position="890"/>
        <end position="901"/>
    </location>
</feature>
<sequence length="1026" mass="109010">MDVIRPGHAHRSSSDRLLNNYLDSQKGLATALLTLLSHSHSSTSSLLAYVTSSPGVIPPIRRAVRHAAFEGPLSASLLENAAYHEHSTSPDTGTPGWAAYVSSLEQFRKDLKQIHLLEEELSRVKRDREILVTRLIKTTKTKPTRNDLSAMANSYSQSGYGRENMSSRASVLSVSSGGSVVTKEGKRAGKLAEAQAELLGCEEHLRGLEVRIEAERNKVMLRGLEERFKAMEVVGQMWVGQAKRGLDELVRVHGASETAYENDSANGSIAPYESASQSGYEDHSSHHLHKSGHLNGAGSITGSIAEEDEDGSSTDEGHGRALVVHENRPGGRSPVRANTASRAHRPNRPSPLGVPSVVAPRPQSSAAYSNPRSGGRRVASDVGASSYHPPASRQSLRRTFSHEDRRAGSDTSSVRQGSTGGKKKRGFFASLSRFFKGPKKPEGSRTGRDSPAYGASSTKWHTRTESNIKRVSTFGRSAADSSSDDEGGNLVSVNNNRDNTWSVDQVGRVPSKAHKRSSTLPVASGLIPPKPTKSDLGANRVGGSQSTLTMKNTASKRATSPLPVGAKATGAGAPTSGTLGRSGTVKSTQSATSTGTVKKTRQNGSISRATVASRQAAQGRNIMSMIETKDAAPVMPEVPKAPRSQITPQMELVKAPGTSIIPASASAPILKSAPMAKPTVPLPKTVAPATNGDLPRPLSRVNSVKKVSQPPTATSTARSSTPLPPSRTLAPPLKSAMRPTSPSPPTEAPLTLPPPNLFTITAPGPVQLPVEEKPIPKQIRPASPVKRLSYQSTNTEGGSVYESANDFFDAEDGADSSSSEDELEGYQVVENSLNAKAGEVAGSPKVERTHSEAHGGDEVHSDYASDDTATGKTLVPSAQTLPQQQPPQPAQNSTSESVSSKEMTESPGAVRRKSVRMAVPDSPAEPHPPTGSPLKLPATLMDEERAPSPEPERPTGQWSSRISTGVREDESEESDQDETYKKAKKGLVKNTGRWEAVQMAKEAGERLKAKRSGAGSARTSSRRSVR</sequence>
<dbReference type="Proteomes" id="UP000289152">
    <property type="component" value="Unassembled WGS sequence"/>
</dbReference>
<evidence type="ECO:0000313" key="3">
    <source>
        <dbReference type="Proteomes" id="UP000289152"/>
    </source>
</evidence>
<dbReference type="GO" id="GO:0006897">
    <property type="term" value="P:endocytosis"/>
    <property type="evidence" value="ECO:0007669"/>
    <property type="project" value="TreeGrafter"/>
</dbReference>
<feature type="compositionally biased region" description="Basic and acidic residues" evidence="1">
    <location>
        <begin position="315"/>
        <end position="329"/>
    </location>
</feature>
<dbReference type="AlphaFoldDB" id="A0A4Q1BS35"/>
<dbReference type="Gene3D" id="1.20.1270.60">
    <property type="entry name" value="Arfaptin homology (AH) domain/BAR domain"/>
    <property type="match status" value="1"/>
</dbReference>
<feature type="compositionally biased region" description="Low complexity" evidence="1">
    <location>
        <begin position="710"/>
        <end position="733"/>
    </location>
</feature>
<dbReference type="InParanoid" id="A0A4Q1BS35"/>
<feature type="region of interest" description="Disordered" evidence="1">
    <location>
        <begin position="258"/>
        <end position="619"/>
    </location>
</feature>
<dbReference type="VEuPathDB" id="FungiDB:TREMEDRAFT_70638"/>
<keyword evidence="3" id="KW-1185">Reference proteome</keyword>
<feature type="compositionally biased region" description="Polar residues" evidence="1">
    <location>
        <begin position="362"/>
        <end position="372"/>
    </location>
</feature>
<proteinExistence type="predicted"/>
<dbReference type="OrthoDB" id="3358861at2759"/>
<evidence type="ECO:0000313" key="2">
    <source>
        <dbReference type="EMBL" id="RXK40805.1"/>
    </source>
</evidence>
<dbReference type="InterPro" id="IPR028245">
    <property type="entry name" value="PIL1/LSP1"/>
</dbReference>
<protein>
    <submittedName>
        <fullName evidence="2">Uncharacterized protein</fullName>
    </submittedName>
</protein>
<dbReference type="GO" id="GO:0070941">
    <property type="term" value="P:eisosome assembly"/>
    <property type="evidence" value="ECO:0007669"/>
    <property type="project" value="TreeGrafter"/>
</dbReference>
<dbReference type="GO" id="GO:0036286">
    <property type="term" value="C:eisosome filament"/>
    <property type="evidence" value="ECO:0007669"/>
    <property type="project" value="TreeGrafter"/>
</dbReference>
<dbReference type="PANTHER" id="PTHR31962:SF1">
    <property type="entry name" value="SPHINGOLIPID LONG CHAIN BASE-RESPONSIVE PROTEIN PIL1"/>
    <property type="match status" value="1"/>
</dbReference>
<gene>
    <name evidence="2" type="ORF">M231_01864</name>
</gene>
<feature type="compositionally biased region" description="Polar residues" evidence="1">
    <location>
        <begin position="542"/>
        <end position="558"/>
    </location>
</feature>
<feature type="compositionally biased region" description="Pro residues" evidence="1">
    <location>
        <begin position="741"/>
        <end position="756"/>
    </location>
</feature>
<accession>A0A4Q1BS35</accession>
<dbReference type="GO" id="GO:0005886">
    <property type="term" value="C:plasma membrane"/>
    <property type="evidence" value="ECO:0007669"/>
    <property type="project" value="TreeGrafter"/>
</dbReference>
<evidence type="ECO:0000256" key="1">
    <source>
        <dbReference type="SAM" id="MobiDB-lite"/>
    </source>
</evidence>
<feature type="region of interest" description="Disordered" evidence="1">
    <location>
        <begin position="687"/>
        <end position="1026"/>
    </location>
</feature>
<comment type="caution">
    <text evidence="2">The sequence shown here is derived from an EMBL/GenBank/DDBJ whole genome shotgun (WGS) entry which is preliminary data.</text>
</comment>
<feature type="compositionally biased region" description="Acidic residues" evidence="1">
    <location>
        <begin position="808"/>
        <end position="824"/>
    </location>
</feature>